<evidence type="ECO:0000313" key="3">
    <source>
        <dbReference type="Proteomes" id="UP000694568"/>
    </source>
</evidence>
<reference evidence="2" key="2">
    <citation type="submission" date="2025-09" db="UniProtKB">
        <authorList>
            <consortium name="Ensembl"/>
        </authorList>
    </citation>
    <scope>IDENTIFICATION</scope>
</reference>
<dbReference type="Ensembl" id="ENSSLUT00000017958.1">
    <property type="protein sequence ID" value="ENSSLUP00000017395.1"/>
    <property type="gene ID" value="ENSSLUG00000008148.1"/>
</dbReference>
<feature type="region of interest" description="Disordered" evidence="1">
    <location>
        <begin position="47"/>
        <end position="71"/>
    </location>
</feature>
<gene>
    <name evidence="2" type="primary">LOC116046484</name>
</gene>
<dbReference type="Proteomes" id="UP000694568">
    <property type="component" value="Unplaced"/>
</dbReference>
<name>A0A8C9Y071_SANLU</name>
<dbReference type="InterPro" id="IPR035983">
    <property type="entry name" value="Hect_E3_ubiquitin_ligase"/>
</dbReference>
<feature type="compositionally biased region" description="Low complexity" evidence="1">
    <location>
        <begin position="55"/>
        <end position="71"/>
    </location>
</feature>
<reference evidence="2" key="1">
    <citation type="submission" date="2025-08" db="UniProtKB">
        <authorList>
            <consortium name="Ensembl"/>
        </authorList>
    </citation>
    <scope>IDENTIFICATION</scope>
</reference>
<feature type="region of interest" description="Disordered" evidence="1">
    <location>
        <begin position="101"/>
        <end position="135"/>
    </location>
</feature>
<dbReference type="AlphaFoldDB" id="A0A8C9Y071"/>
<proteinExistence type="predicted"/>
<evidence type="ECO:0000256" key="1">
    <source>
        <dbReference type="SAM" id="MobiDB-lite"/>
    </source>
</evidence>
<dbReference type="GO" id="GO:0004842">
    <property type="term" value="F:ubiquitin-protein transferase activity"/>
    <property type="evidence" value="ECO:0007669"/>
    <property type="project" value="InterPro"/>
</dbReference>
<keyword evidence="3" id="KW-1185">Reference proteome</keyword>
<organism evidence="2 3">
    <name type="scientific">Sander lucioperca</name>
    <name type="common">Pike-perch</name>
    <name type="synonym">Perca lucioperca</name>
    <dbReference type="NCBI Taxonomy" id="283035"/>
    <lineage>
        <taxon>Eukaryota</taxon>
        <taxon>Metazoa</taxon>
        <taxon>Chordata</taxon>
        <taxon>Craniata</taxon>
        <taxon>Vertebrata</taxon>
        <taxon>Euteleostomi</taxon>
        <taxon>Actinopterygii</taxon>
        <taxon>Neopterygii</taxon>
        <taxon>Teleostei</taxon>
        <taxon>Neoteleostei</taxon>
        <taxon>Acanthomorphata</taxon>
        <taxon>Eupercaria</taxon>
        <taxon>Perciformes</taxon>
        <taxon>Percoidei</taxon>
        <taxon>Percidae</taxon>
        <taxon>Luciopercinae</taxon>
        <taxon>Sander</taxon>
    </lineage>
</organism>
<feature type="compositionally biased region" description="Polar residues" evidence="1">
    <location>
        <begin position="102"/>
        <end position="135"/>
    </location>
</feature>
<dbReference type="SUPFAM" id="SSF56204">
    <property type="entry name" value="Hect, E3 ligase catalytic domain"/>
    <property type="match status" value="1"/>
</dbReference>
<accession>A0A8C9Y071</accession>
<sequence>MPCGNKLVSPKLREGQELNGFMIHKVFRSKAVYIRQSTILPVPFNSSDSEDSCVEVDTSSANDPATTTNQTNNFMTTRARGAQLASTQQVSRYPFTRRARANQLSASQQGSSDTMTRPNQLSTSQQGSSDTMTTPNQHLENVATVNQIQSASNDDCATYLSIMGSISDLSSDDEELSQAIMASLESHVTSECTNTKSAQDVLLSLASQIVSNQKCRFNINRSSVLDGAMRGFKRLSYNPSYQMCIKFSDDLGIDEEAVDLGGPRRESLRLLMEALIQSPMFEGKDGKMNLGLDSSALREDRYFIAGRAIAVSLVHGGPPPGFLAPTLYACLVGEKSSIKPVLEDIADADLYEKVKKVSECTSLDDLLHATEPLQDYLANAGCLRPLKCIEDRDLLVQDILMFQVVHRVCGALERARRTIKAR</sequence>
<dbReference type="Gene3D" id="3.90.1750.10">
    <property type="entry name" value="Hect, E3 ligase catalytic domains"/>
    <property type="match status" value="1"/>
</dbReference>
<protein>
    <submittedName>
        <fullName evidence="2">Si:ch211-37e10.1</fullName>
    </submittedName>
</protein>
<evidence type="ECO:0000313" key="2">
    <source>
        <dbReference type="Ensembl" id="ENSSLUP00000017395.1"/>
    </source>
</evidence>
<dbReference type="GeneTree" id="ENSGT00950000182865"/>